<dbReference type="EMBL" id="PFNG01000033">
    <property type="protein sequence ID" value="PIZ41993.1"/>
    <property type="molecule type" value="Genomic_DNA"/>
</dbReference>
<comment type="caution">
    <text evidence="2">The sequence shown here is derived from an EMBL/GenBank/DDBJ whole genome shotgun (WGS) entry which is preliminary data.</text>
</comment>
<evidence type="ECO:0000256" key="1">
    <source>
        <dbReference type="ARBA" id="ARBA00005534"/>
    </source>
</evidence>
<protein>
    <recommendedName>
        <fullName evidence="4">YjbQ family protein</fullName>
    </recommendedName>
</protein>
<dbReference type="PANTHER" id="PTHR30615">
    <property type="entry name" value="UNCHARACTERIZED PROTEIN YJBQ-RELATED"/>
    <property type="match status" value="1"/>
</dbReference>
<dbReference type="PANTHER" id="PTHR30615:SF8">
    <property type="entry name" value="UPF0047 PROTEIN C4A8.02C"/>
    <property type="match status" value="1"/>
</dbReference>
<dbReference type="InterPro" id="IPR001602">
    <property type="entry name" value="UPF0047_YjbQ-like"/>
</dbReference>
<dbReference type="Proteomes" id="UP000230956">
    <property type="component" value="Unassembled WGS sequence"/>
</dbReference>
<dbReference type="AlphaFoldDB" id="A0A2M7TAI8"/>
<evidence type="ECO:0000313" key="2">
    <source>
        <dbReference type="EMBL" id="PIZ41993.1"/>
    </source>
</evidence>
<dbReference type="SUPFAM" id="SSF111038">
    <property type="entry name" value="YjbQ-like"/>
    <property type="match status" value="1"/>
</dbReference>
<organism evidence="2 3">
    <name type="scientific">Candidatus Aquicultor secundus</name>
    <dbReference type="NCBI Taxonomy" id="1973895"/>
    <lineage>
        <taxon>Bacteria</taxon>
        <taxon>Bacillati</taxon>
        <taxon>Actinomycetota</taxon>
        <taxon>Candidatus Aquicultoria</taxon>
        <taxon>Candidatus Aquicultorales</taxon>
        <taxon>Candidatus Aquicultoraceae</taxon>
        <taxon>Candidatus Aquicultor</taxon>
    </lineage>
</organism>
<dbReference type="Gene3D" id="2.60.120.460">
    <property type="entry name" value="YjbQ-like"/>
    <property type="match status" value="1"/>
</dbReference>
<comment type="similarity">
    <text evidence="1">Belongs to the UPF0047 family.</text>
</comment>
<reference evidence="3" key="1">
    <citation type="submission" date="2017-09" db="EMBL/GenBank/DDBJ databases">
        <title>Depth-based differentiation of microbial function through sediment-hosted aquifers and enrichment of novel symbionts in the deep terrestrial subsurface.</title>
        <authorList>
            <person name="Probst A.J."/>
            <person name="Ladd B."/>
            <person name="Jarett J.K."/>
            <person name="Geller-Mcgrath D.E."/>
            <person name="Sieber C.M.K."/>
            <person name="Emerson J.B."/>
            <person name="Anantharaman K."/>
            <person name="Thomas B.C."/>
            <person name="Malmstrom R."/>
            <person name="Stieglmeier M."/>
            <person name="Klingl A."/>
            <person name="Woyke T."/>
            <person name="Ryan C.M."/>
            <person name="Banfield J.F."/>
        </authorList>
    </citation>
    <scope>NUCLEOTIDE SEQUENCE [LARGE SCALE GENOMIC DNA]</scope>
</reference>
<proteinExistence type="inferred from homology"/>
<dbReference type="NCBIfam" id="TIGR00149">
    <property type="entry name" value="TIGR00149_YjbQ"/>
    <property type="match status" value="1"/>
</dbReference>
<dbReference type="Pfam" id="PF01894">
    <property type="entry name" value="YjbQ"/>
    <property type="match status" value="1"/>
</dbReference>
<name>A0A2M7TAI8_9ACTN</name>
<dbReference type="PROSITE" id="PS01314">
    <property type="entry name" value="UPF0047"/>
    <property type="match status" value="1"/>
</dbReference>
<evidence type="ECO:0008006" key="4">
    <source>
        <dbReference type="Google" id="ProtNLM"/>
    </source>
</evidence>
<feature type="non-terminal residue" evidence="2">
    <location>
        <position position="1"/>
    </location>
</feature>
<sequence length="113" mass="12419">EVIAEIDKSGVKEGIALVYVPHATAALIINENERGLISDMTAAISDLIPRDRRYEHDRIDDNAWSHLTSAVIGCSLTIPITGGRLECGTWQNIFLVELDGPRRRKVIVKVIGA</sequence>
<gene>
    <name evidence="2" type="ORF">COY37_01185</name>
</gene>
<accession>A0A2M7TAI8</accession>
<dbReference type="PIRSF" id="PIRSF004681">
    <property type="entry name" value="UCP004681"/>
    <property type="match status" value="1"/>
</dbReference>
<dbReference type="InterPro" id="IPR035917">
    <property type="entry name" value="YjbQ-like_sf"/>
</dbReference>
<dbReference type="RefSeq" id="WP_286975616.1">
    <property type="nucleotide sequence ID" value="NZ_PFNG01000033.1"/>
</dbReference>
<evidence type="ECO:0000313" key="3">
    <source>
        <dbReference type="Proteomes" id="UP000230956"/>
    </source>
</evidence>